<evidence type="ECO:0000313" key="3">
    <source>
        <dbReference type="EMBL" id="CAG8449330.1"/>
    </source>
</evidence>
<dbReference type="AlphaFoldDB" id="A0A9N8YVH5"/>
<proteinExistence type="predicted"/>
<keyword evidence="4" id="KW-1185">Reference proteome</keyword>
<evidence type="ECO:0000313" key="4">
    <source>
        <dbReference type="Proteomes" id="UP000789405"/>
    </source>
</evidence>
<name>A0A9N8YVH5_9GLOM</name>
<keyword evidence="2" id="KW-0472">Membrane</keyword>
<dbReference type="OrthoDB" id="2422418at2759"/>
<reference evidence="3" key="1">
    <citation type="submission" date="2021-06" db="EMBL/GenBank/DDBJ databases">
        <authorList>
            <person name="Kallberg Y."/>
            <person name="Tangrot J."/>
            <person name="Rosling A."/>
        </authorList>
    </citation>
    <scope>NUCLEOTIDE SEQUENCE</scope>
    <source>
        <strain evidence="3">MA453B</strain>
    </source>
</reference>
<keyword evidence="2" id="KW-1133">Transmembrane helix</keyword>
<dbReference type="Proteomes" id="UP000789405">
    <property type="component" value="Unassembled WGS sequence"/>
</dbReference>
<evidence type="ECO:0000256" key="2">
    <source>
        <dbReference type="SAM" id="Phobius"/>
    </source>
</evidence>
<dbReference type="EMBL" id="CAJVPY010000092">
    <property type="protein sequence ID" value="CAG8449330.1"/>
    <property type="molecule type" value="Genomic_DNA"/>
</dbReference>
<accession>A0A9N8YVH5</accession>
<feature type="transmembrane region" description="Helical" evidence="2">
    <location>
        <begin position="82"/>
        <end position="105"/>
    </location>
</feature>
<feature type="region of interest" description="Disordered" evidence="1">
    <location>
        <begin position="134"/>
        <end position="166"/>
    </location>
</feature>
<gene>
    <name evidence="3" type="ORF">DERYTH_LOCUS419</name>
</gene>
<organism evidence="3 4">
    <name type="scientific">Dentiscutata erythropus</name>
    <dbReference type="NCBI Taxonomy" id="1348616"/>
    <lineage>
        <taxon>Eukaryota</taxon>
        <taxon>Fungi</taxon>
        <taxon>Fungi incertae sedis</taxon>
        <taxon>Mucoromycota</taxon>
        <taxon>Glomeromycotina</taxon>
        <taxon>Glomeromycetes</taxon>
        <taxon>Diversisporales</taxon>
        <taxon>Gigasporaceae</taxon>
        <taxon>Dentiscutata</taxon>
    </lineage>
</organism>
<protein>
    <submittedName>
        <fullName evidence="3">23535_t:CDS:1</fullName>
    </submittedName>
</protein>
<keyword evidence="2" id="KW-0812">Transmembrane</keyword>
<feature type="compositionally biased region" description="Polar residues" evidence="1">
    <location>
        <begin position="137"/>
        <end position="166"/>
    </location>
</feature>
<comment type="caution">
    <text evidence="3">The sequence shown here is derived from an EMBL/GenBank/DDBJ whole genome shotgun (WGS) entry which is preliminary data.</text>
</comment>
<sequence>MLLLLNAACLGFEILKYIVFNEIEREDIPMNSTIENIYIALTAVTLLKDATYTIFLLQDLGRVPLLCPQTYHYKSKTLNHACLIRMISFFLMWSYTGIFGLSILVEITQQYSCNHKSDNDLENLDYSEKVQGRSFRPLSSTSEMPTLSENNVSRNETSVNGSHSRSYNGVISKNQFSPLFRQKPTYRNSIFSPPSHEPK</sequence>
<evidence type="ECO:0000256" key="1">
    <source>
        <dbReference type="SAM" id="MobiDB-lite"/>
    </source>
</evidence>